<dbReference type="AlphaFoldDB" id="J7S1V9"/>
<keyword evidence="8 10" id="KW-0143">Chaperone</keyword>
<protein>
    <recommendedName>
        <fullName evidence="10">Cytochrome b mRNA-processing protein 4</fullName>
    </recommendedName>
</protein>
<dbReference type="GO" id="GO:0005743">
    <property type="term" value="C:mitochondrial inner membrane"/>
    <property type="evidence" value="ECO:0007669"/>
    <property type="project" value="UniProtKB-SubCell"/>
</dbReference>
<evidence type="ECO:0000256" key="5">
    <source>
        <dbReference type="ARBA" id="ARBA00022989"/>
    </source>
</evidence>
<comment type="similarity">
    <text evidence="2 10">Belongs to the CBP4 family.</text>
</comment>
<dbReference type="EMBL" id="HE978321">
    <property type="protein sequence ID" value="CCK71682.1"/>
    <property type="molecule type" value="Genomic_DNA"/>
</dbReference>
<sequence length="146" mass="17471">MEGPVWRRWLRVYVWGGAIIGSGVLLFKYSTPSDEKLIESFSPEVRRRYEEGRQLRQEEQRQLMKIVRETANSSDPIWKTGPIQSPFERRNNNNNTAGSQDIFDEFHRRQGEDDKRGDLERMQNSLLEIRRQNAADQPKKHWWKPW</sequence>
<dbReference type="InterPro" id="IPR012420">
    <property type="entry name" value="Cbp4"/>
</dbReference>
<dbReference type="eggNOG" id="ENOG502S2G8">
    <property type="taxonomic scope" value="Eukaryota"/>
</dbReference>
<evidence type="ECO:0000256" key="2">
    <source>
        <dbReference type="ARBA" id="ARBA00006780"/>
    </source>
</evidence>
<evidence type="ECO:0000256" key="11">
    <source>
        <dbReference type="SAM" id="MobiDB-lite"/>
    </source>
</evidence>
<evidence type="ECO:0000256" key="1">
    <source>
        <dbReference type="ARBA" id="ARBA00004434"/>
    </source>
</evidence>
<dbReference type="PANTHER" id="PTHR28202:SF1">
    <property type="entry name" value="ASSEMBLY FACTOR CBP4"/>
    <property type="match status" value="1"/>
</dbReference>
<evidence type="ECO:0000256" key="9">
    <source>
        <dbReference type="ARBA" id="ARBA00025413"/>
    </source>
</evidence>
<dbReference type="GeneID" id="34527414"/>
<dbReference type="Pfam" id="PF07960">
    <property type="entry name" value="CBP4"/>
    <property type="match status" value="1"/>
</dbReference>
<gene>
    <name evidence="12" type="primary">KNAG0H02670</name>
    <name evidence="12" type="ordered locus">KNAG_0H02670</name>
</gene>
<evidence type="ECO:0000256" key="8">
    <source>
        <dbReference type="ARBA" id="ARBA00023186"/>
    </source>
</evidence>
<comment type="subcellular location">
    <subcellularLocation>
        <location evidence="1 10">Mitochondrion inner membrane</location>
        <topology evidence="1 10">Single-pass membrane protein</topology>
    </subcellularLocation>
</comment>
<dbReference type="RefSeq" id="XP_022465927.1">
    <property type="nucleotide sequence ID" value="XM_022609541.1"/>
</dbReference>
<comment type="function">
    <text evidence="9 10">Essential for the assembly of ubiquinol-cytochrome c reductase. It has a direct effect on the correct occurrence of the Rieske protein, core 4, core 5 and apocytochrome b.</text>
</comment>
<accession>J7S1V9</accession>
<organism evidence="12 13">
    <name type="scientific">Huiozyma naganishii (strain ATCC MYA-139 / BCRC 22969 / CBS 8797 / KCTC 17520 / NBRC 10181 / NCYC 3082 / Yp74L-3)</name>
    <name type="common">Yeast</name>
    <name type="synonym">Kazachstania naganishii</name>
    <dbReference type="NCBI Taxonomy" id="1071383"/>
    <lineage>
        <taxon>Eukaryota</taxon>
        <taxon>Fungi</taxon>
        <taxon>Dikarya</taxon>
        <taxon>Ascomycota</taxon>
        <taxon>Saccharomycotina</taxon>
        <taxon>Saccharomycetes</taxon>
        <taxon>Saccharomycetales</taxon>
        <taxon>Saccharomycetaceae</taxon>
        <taxon>Huiozyma</taxon>
    </lineage>
</organism>
<reference evidence="12 13" key="1">
    <citation type="journal article" date="2011" name="Proc. Natl. Acad. Sci. U.S.A.">
        <title>Evolutionary erosion of yeast sex chromosomes by mating-type switching accidents.</title>
        <authorList>
            <person name="Gordon J.L."/>
            <person name="Armisen D."/>
            <person name="Proux-Wera E."/>
            <person name="Oheigeartaigh S.S."/>
            <person name="Byrne K.P."/>
            <person name="Wolfe K.H."/>
        </authorList>
    </citation>
    <scope>NUCLEOTIDE SEQUENCE [LARGE SCALE GENOMIC DNA]</scope>
    <source>
        <strain evidence="13">ATCC MYA-139 / BCRC 22969 / CBS 8797 / CCRC 22969 / KCTC 17520 / NBRC 10181 / NCYC 3082</strain>
    </source>
</reference>
<dbReference type="OMA" id="KDPIWKT"/>
<dbReference type="GO" id="GO:0034551">
    <property type="term" value="P:mitochondrial respiratory chain complex III assembly"/>
    <property type="evidence" value="ECO:0007669"/>
    <property type="project" value="TreeGrafter"/>
</dbReference>
<keyword evidence="3 10" id="KW-0812">Transmembrane</keyword>
<evidence type="ECO:0000256" key="4">
    <source>
        <dbReference type="ARBA" id="ARBA00022792"/>
    </source>
</evidence>
<evidence type="ECO:0000256" key="7">
    <source>
        <dbReference type="ARBA" id="ARBA00023136"/>
    </source>
</evidence>
<feature type="region of interest" description="Disordered" evidence="11">
    <location>
        <begin position="74"/>
        <end position="120"/>
    </location>
</feature>
<proteinExistence type="inferred from homology"/>
<dbReference type="PANTHER" id="PTHR28202">
    <property type="entry name" value="ASSEMBLY FACTOR CBP4"/>
    <property type="match status" value="1"/>
</dbReference>
<dbReference type="OrthoDB" id="5576752at2759"/>
<keyword evidence="13" id="KW-1185">Reference proteome</keyword>
<keyword evidence="5 10" id="KW-1133">Transmembrane helix</keyword>
<evidence type="ECO:0000313" key="13">
    <source>
        <dbReference type="Proteomes" id="UP000006310"/>
    </source>
</evidence>
<evidence type="ECO:0000313" key="12">
    <source>
        <dbReference type="EMBL" id="CCK71682.1"/>
    </source>
</evidence>
<evidence type="ECO:0000256" key="6">
    <source>
        <dbReference type="ARBA" id="ARBA00023128"/>
    </source>
</evidence>
<dbReference type="HOGENOM" id="CLU_147520_0_0_1"/>
<keyword evidence="4 10" id="KW-0999">Mitochondrion inner membrane</keyword>
<keyword evidence="7 10" id="KW-0472">Membrane</keyword>
<dbReference type="Proteomes" id="UP000006310">
    <property type="component" value="Chromosome 8"/>
</dbReference>
<feature type="compositionally biased region" description="Basic and acidic residues" evidence="11">
    <location>
        <begin position="104"/>
        <end position="120"/>
    </location>
</feature>
<dbReference type="STRING" id="1071383.J7S1V9"/>
<feature type="transmembrane region" description="Helical" evidence="10">
    <location>
        <begin position="12"/>
        <end position="29"/>
    </location>
</feature>
<dbReference type="KEGG" id="kng:KNAG_0H02670"/>
<keyword evidence="6 10" id="KW-0496">Mitochondrion</keyword>
<evidence type="ECO:0000256" key="3">
    <source>
        <dbReference type="ARBA" id="ARBA00022692"/>
    </source>
</evidence>
<name>J7S1V9_HUIN7</name>
<evidence type="ECO:0000256" key="10">
    <source>
        <dbReference type="RuleBase" id="RU368005"/>
    </source>
</evidence>
<reference evidence="13" key="2">
    <citation type="submission" date="2012-08" db="EMBL/GenBank/DDBJ databases">
        <title>Genome sequence of Kazachstania naganishii.</title>
        <authorList>
            <person name="Gordon J.L."/>
            <person name="Armisen D."/>
            <person name="Proux-Wera E."/>
            <person name="OhEigeartaigh S.S."/>
            <person name="Byrne K.P."/>
            <person name="Wolfe K.H."/>
        </authorList>
    </citation>
    <scope>NUCLEOTIDE SEQUENCE [LARGE SCALE GENOMIC DNA]</scope>
    <source>
        <strain evidence="13">ATCC MYA-139 / BCRC 22969 / CBS 8797 / CCRC 22969 / KCTC 17520 / NBRC 10181 / NCYC 3082</strain>
    </source>
</reference>